<protein>
    <submittedName>
        <fullName evidence="6">Methylmalonyl Co-A mutase-associated GTPase MeaB</fullName>
    </submittedName>
</protein>
<dbReference type="EMBL" id="CP071446">
    <property type="protein sequence ID" value="QTA38865.1"/>
    <property type="molecule type" value="Genomic_DNA"/>
</dbReference>
<evidence type="ECO:0000256" key="2">
    <source>
        <dbReference type="ARBA" id="ARBA00022741"/>
    </source>
</evidence>
<evidence type="ECO:0000313" key="7">
    <source>
        <dbReference type="Proteomes" id="UP000671862"/>
    </source>
</evidence>
<proteinExistence type="inferred from homology"/>
<keyword evidence="2" id="KW-0547">Nucleotide-binding</keyword>
<keyword evidence="5" id="KW-0143">Chaperone</keyword>
<name>A0ABX7SBQ8_9BACT</name>
<evidence type="ECO:0000256" key="5">
    <source>
        <dbReference type="ARBA" id="ARBA00023186"/>
    </source>
</evidence>
<sequence>MLNGDIKALAKLITYVEENPDDRFCDNLPSKNAKIIGFTGSPGAGKSTIVSGITSNLRNKGKKIGVIAVDPSSPFTGGAFLGDRIRMKRHFLDSDVFIRSMASRGNIGGLNESIFDVIKIMDSFGFDYILIETVGAGQSEIEIVYAADIVVLVLSPGSGDEIQLMKAGIMEIADIYVINKADQDGANVLKTQLEALLSFSNSQKPIYTTVATTGIGIEDVTSSIIELLKNFEKSGELQKRTLRRNKKHVETIILRKVRETIESQKYDFTNTSSIIKNVIEKLCKEFES</sequence>
<dbReference type="Pfam" id="PF03308">
    <property type="entry name" value="MeaB"/>
    <property type="match status" value="1"/>
</dbReference>
<dbReference type="PANTHER" id="PTHR43087:SF1">
    <property type="entry name" value="LAO_AO TRANSPORT SYSTEM ATPASE"/>
    <property type="match status" value="1"/>
</dbReference>
<dbReference type="NCBIfam" id="TIGR00750">
    <property type="entry name" value="lao"/>
    <property type="match status" value="1"/>
</dbReference>
<accession>A0ABX7SBQ8</accession>
<dbReference type="InterPro" id="IPR005129">
    <property type="entry name" value="GTPase_ArgK"/>
</dbReference>
<evidence type="ECO:0000256" key="4">
    <source>
        <dbReference type="ARBA" id="ARBA00023134"/>
    </source>
</evidence>
<dbReference type="InterPro" id="IPR052040">
    <property type="entry name" value="GTPase/Isobutyryl-CoA_mutase"/>
</dbReference>
<dbReference type="PANTHER" id="PTHR43087">
    <property type="entry name" value="LYSINE/ARGININE/ORNITHINE TRANSPORT SYSTEM KINASE"/>
    <property type="match status" value="1"/>
</dbReference>
<dbReference type="Proteomes" id="UP000671862">
    <property type="component" value="Chromosome"/>
</dbReference>
<comment type="similarity">
    <text evidence="1">Belongs to the SIMIBI class G3E GTPase family. ArgK/MeaB subfamily.</text>
</comment>
<dbReference type="SUPFAM" id="SSF52540">
    <property type="entry name" value="P-loop containing nucleoside triphosphate hydrolases"/>
    <property type="match status" value="1"/>
</dbReference>
<evidence type="ECO:0000256" key="1">
    <source>
        <dbReference type="ARBA" id="ARBA00009625"/>
    </source>
</evidence>
<keyword evidence="7" id="KW-1185">Reference proteome</keyword>
<dbReference type="InterPro" id="IPR027417">
    <property type="entry name" value="P-loop_NTPase"/>
</dbReference>
<reference evidence="6 7" key="1">
    <citation type="submission" date="2021-03" db="EMBL/GenBank/DDBJ databases">
        <title>Thermosipho ferrireducens sp.nov., an anaerobic thermophilic iron-reducing bacterium isolated from a deep-sea hydrothermal sulfide deposits.</title>
        <authorList>
            <person name="Zeng X."/>
            <person name="Chen Y."/>
            <person name="Shao Z."/>
        </authorList>
    </citation>
    <scope>NUCLEOTIDE SEQUENCE [LARGE SCALE GENOMIC DNA]</scope>
    <source>
        <strain evidence="6 7">JL129W03</strain>
    </source>
</reference>
<dbReference type="Gene3D" id="3.40.50.300">
    <property type="entry name" value="P-loop containing nucleotide triphosphate hydrolases"/>
    <property type="match status" value="1"/>
</dbReference>
<evidence type="ECO:0000256" key="3">
    <source>
        <dbReference type="ARBA" id="ARBA00022801"/>
    </source>
</evidence>
<keyword evidence="4" id="KW-0342">GTP-binding</keyword>
<organism evidence="6 7">
    <name type="scientific">Thermosipho ferrireducens</name>
    <dbReference type="NCBI Taxonomy" id="2571116"/>
    <lineage>
        <taxon>Bacteria</taxon>
        <taxon>Thermotogati</taxon>
        <taxon>Thermotogota</taxon>
        <taxon>Thermotogae</taxon>
        <taxon>Thermotogales</taxon>
        <taxon>Fervidobacteriaceae</taxon>
        <taxon>Thermosipho</taxon>
    </lineage>
</organism>
<keyword evidence="3" id="KW-0378">Hydrolase</keyword>
<evidence type="ECO:0000313" key="6">
    <source>
        <dbReference type="EMBL" id="QTA38865.1"/>
    </source>
</evidence>
<dbReference type="CDD" id="cd03114">
    <property type="entry name" value="MMAA-like"/>
    <property type="match status" value="1"/>
</dbReference>
<gene>
    <name evidence="6" type="primary">meaB</name>
    <name evidence="6" type="ORF">JYK00_01065</name>
</gene>